<proteinExistence type="inferred from homology"/>
<comment type="catalytic activity">
    <reaction evidence="4">
        <text>3-amino-2-oxopropyl phosphate + 1-deoxy-D-xylulose 5-phosphate = pyridoxine 5'-phosphate + phosphate + 2 H2O + H(+)</text>
        <dbReference type="Rhea" id="RHEA:15265"/>
        <dbReference type="ChEBI" id="CHEBI:15377"/>
        <dbReference type="ChEBI" id="CHEBI:15378"/>
        <dbReference type="ChEBI" id="CHEBI:43474"/>
        <dbReference type="ChEBI" id="CHEBI:57279"/>
        <dbReference type="ChEBI" id="CHEBI:57792"/>
        <dbReference type="ChEBI" id="CHEBI:58589"/>
        <dbReference type="EC" id="2.6.99.2"/>
    </reaction>
</comment>
<dbReference type="STRING" id="742823.HMPREF9465_00277"/>
<feature type="binding site" evidence="4">
    <location>
        <position position="9"/>
    </location>
    <ligand>
        <name>3-amino-2-oxopropyl phosphate</name>
        <dbReference type="ChEBI" id="CHEBI:57279"/>
    </ligand>
</feature>
<feature type="active site" description="Proton acceptor" evidence="4">
    <location>
        <position position="76"/>
    </location>
</feature>
<dbReference type="InterPro" id="IPR013785">
    <property type="entry name" value="Aldolase_TIM"/>
</dbReference>
<feature type="site" description="Transition state stabilizer" evidence="4">
    <location>
        <position position="159"/>
    </location>
</feature>
<feature type="binding site" evidence="4">
    <location>
        <position position="52"/>
    </location>
    <ligand>
        <name>1-deoxy-D-xylulose 5-phosphate</name>
        <dbReference type="ChEBI" id="CHEBI:57792"/>
    </ligand>
</feature>
<keyword evidence="2 4" id="KW-0808">Transferase</keyword>
<comment type="caution">
    <text evidence="5">The sequence shown here is derived from an EMBL/GenBank/DDBJ whole genome shotgun (WGS) entry which is preliminary data.</text>
</comment>
<name>K1JPF3_9BURK</name>
<dbReference type="InterPro" id="IPR036130">
    <property type="entry name" value="Pyridoxine-5'_phos_synth"/>
</dbReference>
<comment type="subcellular location">
    <subcellularLocation>
        <location evidence="4">Cytoplasm</location>
    </subcellularLocation>
</comment>
<dbReference type="RefSeq" id="WP_005433376.1">
    <property type="nucleotide sequence ID" value="NZ_JH815513.1"/>
</dbReference>
<dbReference type="OrthoDB" id="9806590at2"/>
<feature type="active site" description="Proton acceptor" evidence="4">
    <location>
        <position position="45"/>
    </location>
</feature>
<feature type="binding site" evidence="4">
    <location>
        <position position="20"/>
    </location>
    <ligand>
        <name>3-amino-2-oxopropyl phosphate</name>
        <dbReference type="ChEBI" id="CHEBI:57279"/>
    </ligand>
</feature>
<dbReference type="eggNOG" id="COG0854">
    <property type="taxonomic scope" value="Bacteria"/>
</dbReference>
<accession>K1JPF3</accession>
<dbReference type="AlphaFoldDB" id="K1JPF3"/>
<dbReference type="UniPathway" id="UPA00244">
    <property type="reaction ID" value="UER00313"/>
</dbReference>
<evidence type="ECO:0000256" key="3">
    <source>
        <dbReference type="ARBA" id="ARBA00023096"/>
    </source>
</evidence>
<dbReference type="Proteomes" id="UP000005835">
    <property type="component" value="Unassembled WGS sequence"/>
</dbReference>
<protein>
    <recommendedName>
        <fullName evidence="4">Pyridoxine 5'-phosphate synthase</fullName>
        <shortName evidence="4">PNP synthase</shortName>
        <ecNumber evidence="4">2.6.99.2</ecNumber>
    </recommendedName>
</protein>
<dbReference type="InterPro" id="IPR004569">
    <property type="entry name" value="PyrdxlP_synth_PdxJ"/>
</dbReference>
<dbReference type="EMBL" id="ADMG01000008">
    <property type="protein sequence ID" value="EKB32101.1"/>
    <property type="molecule type" value="Genomic_DNA"/>
</dbReference>
<dbReference type="PANTHER" id="PTHR30456">
    <property type="entry name" value="PYRIDOXINE 5'-PHOSPHATE SYNTHASE"/>
    <property type="match status" value="1"/>
</dbReference>
<dbReference type="HAMAP" id="MF_00279">
    <property type="entry name" value="PdxJ"/>
    <property type="match status" value="1"/>
</dbReference>
<dbReference type="PANTHER" id="PTHR30456:SF0">
    <property type="entry name" value="PYRIDOXINE 5'-PHOSPHATE SYNTHASE"/>
    <property type="match status" value="1"/>
</dbReference>
<dbReference type="HOGENOM" id="CLU_074563_1_0_4"/>
<feature type="binding site" evidence="4">
    <location>
        <position position="47"/>
    </location>
    <ligand>
        <name>1-deoxy-D-xylulose 5-phosphate</name>
        <dbReference type="ChEBI" id="CHEBI:57792"/>
    </ligand>
</feature>
<gene>
    <name evidence="4" type="primary">pdxJ</name>
    <name evidence="5" type="ORF">HMPREF9465_00277</name>
</gene>
<dbReference type="NCBIfam" id="NF003626">
    <property type="entry name" value="PRK05265.1-4"/>
    <property type="match status" value="1"/>
</dbReference>
<dbReference type="EC" id="2.6.99.2" evidence="4"/>
<comment type="similarity">
    <text evidence="4">Belongs to the PNP synthase family.</text>
</comment>
<evidence type="ECO:0000256" key="2">
    <source>
        <dbReference type="ARBA" id="ARBA00022679"/>
    </source>
</evidence>
<evidence type="ECO:0000313" key="5">
    <source>
        <dbReference type="EMBL" id="EKB32101.1"/>
    </source>
</evidence>
<organism evidence="5 6">
    <name type="scientific">Sutterella wadsworthensis 2_1_59BFAA</name>
    <dbReference type="NCBI Taxonomy" id="742823"/>
    <lineage>
        <taxon>Bacteria</taxon>
        <taxon>Pseudomonadati</taxon>
        <taxon>Pseudomonadota</taxon>
        <taxon>Betaproteobacteria</taxon>
        <taxon>Burkholderiales</taxon>
        <taxon>Sutterellaceae</taxon>
        <taxon>Sutterella</taxon>
    </lineage>
</organism>
<dbReference type="GO" id="GO:0008615">
    <property type="term" value="P:pyridoxine biosynthetic process"/>
    <property type="evidence" value="ECO:0007669"/>
    <property type="project" value="UniProtKB-UniRule"/>
</dbReference>
<feature type="binding site" evidence="4">
    <location>
        <begin position="222"/>
        <end position="223"/>
    </location>
    <ligand>
        <name>3-amino-2-oxopropyl phosphate</name>
        <dbReference type="ChEBI" id="CHEBI:57279"/>
    </ligand>
</feature>
<comment type="function">
    <text evidence="4">Catalyzes the complicated ring closure reaction between the two acyclic compounds 1-deoxy-D-xylulose-5-phosphate (DXP) and 3-amino-2-oxopropyl phosphate (1-amino-acetone-3-phosphate or AAP) to form pyridoxine 5'-phosphate (PNP) and inorganic phosphate.</text>
</comment>
<keyword evidence="1 4" id="KW-0963">Cytoplasm</keyword>
<comment type="pathway">
    <text evidence="4">Cofactor biosynthesis; pyridoxine 5'-phosphate biosynthesis; pyridoxine 5'-phosphate from D-erythrose 4-phosphate: step 5/5.</text>
</comment>
<evidence type="ECO:0000256" key="4">
    <source>
        <dbReference type="HAMAP-Rule" id="MF_00279"/>
    </source>
</evidence>
<keyword evidence="6" id="KW-1185">Reference proteome</keyword>
<evidence type="ECO:0000256" key="1">
    <source>
        <dbReference type="ARBA" id="ARBA00022490"/>
    </source>
</evidence>
<keyword evidence="3 4" id="KW-0664">Pyridoxine biosynthesis</keyword>
<dbReference type="SUPFAM" id="SSF63892">
    <property type="entry name" value="Pyridoxine 5'-phosphate synthase"/>
    <property type="match status" value="1"/>
</dbReference>
<comment type="caution">
    <text evidence="4">Lacks conserved residue(s) required for the propagation of feature annotation.</text>
</comment>
<evidence type="ECO:0000313" key="6">
    <source>
        <dbReference type="Proteomes" id="UP000005835"/>
    </source>
</evidence>
<sequence>MLRTKLSVNLNKVALLRNSREGNWPDPVFFGRIALEAGAAGLTVHPRPDERHVRATDVPAIAALVSEYPDREYNIEGNPFHNLMGHLEAVRPDQATFVPDSLGQKTSDHGFDLSDPAVCDAVRPLIAQAKAWGCRVSLFMDPAPALMAKAAELGADRVELYTEGWAQAHGTEAQDKVLEQYAASVKAAREAGLDVNAGHDLSLDNLEVFLKACREVSEVSIGHALTAEALQFGFAETVRRYEEILDRVAASED</sequence>
<dbReference type="PATRIC" id="fig|742823.3.peg.269"/>
<dbReference type="GO" id="GO:0005829">
    <property type="term" value="C:cytosol"/>
    <property type="evidence" value="ECO:0007669"/>
    <property type="project" value="TreeGrafter"/>
</dbReference>
<dbReference type="Gene3D" id="3.20.20.70">
    <property type="entry name" value="Aldolase class I"/>
    <property type="match status" value="1"/>
</dbReference>
<dbReference type="Pfam" id="PF03740">
    <property type="entry name" value="PdxJ"/>
    <property type="match status" value="1"/>
</dbReference>
<feature type="binding site" evidence="4">
    <location>
        <position position="200"/>
    </location>
    <ligand>
        <name>3-amino-2-oxopropyl phosphate</name>
        <dbReference type="ChEBI" id="CHEBI:57279"/>
    </ligand>
</feature>
<feature type="binding site" evidence="4">
    <location>
        <position position="106"/>
    </location>
    <ligand>
        <name>1-deoxy-D-xylulose 5-phosphate</name>
        <dbReference type="ChEBI" id="CHEBI:57792"/>
    </ligand>
</feature>
<dbReference type="GO" id="GO:0033856">
    <property type="term" value="F:pyridoxine 5'-phosphate synthase activity"/>
    <property type="evidence" value="ECO:0007669"/>
    <property type="project" value="UniProtKB-EC"/>
</dbReference>
<comment type="subunit">
    <text evidence="4">Homooctamer; tetramer of dimers.</text>
</comment>
<reference evidence="5 6" key="1">
    <citation type="submission" date="2012-05" db="EMBL/GenBank/DDBJ databases">
        <title>The Genome Sequence of Sutterella wadsworthensis 2_1_59BFAA.</title>
        <authorList>
            <consortium name="The Broad Institute Genome Sequencing Platform"/>
            <person name="Earl A."/>
            <person name="Ward D."/>
            <person name="Feldgarden M."/>
            <person name="Gevers D."/>
            <person name="Daigneault M."/>
            <person name="Strauss J."/>
            <person name="Allen-Vercoe E."/>
            <person name="Walker B."/>
            <person name="Young S.K."/>
            <person name="Zeng Q."/>
            <person name="Gargeya S."/>
            <person name="Fitzgerald M."/>
            <person name="Haas B."/>
            <person name="Abouelleil A."/>
            <person name="Alvarado L."/>
            <person name="Arachchi H.M."/>
            <person name="Berlin A.M."/>
            <person name="Chapman S.B."/>
            <person name="Goldberg J."/>
            <person name="Griggs A."/>
            <person name="Gujja S."/>
            <person name="Hansen M."/>
            <person name="Howarth C."/>
            <person name="Imamovic A."/>
            <person name="Larimer J."/>
            <person name="McCowen C."/>
            <person name="Montmayeur A."/>
            <person name="Murphy C."/>
            <person name="Neiman D."/>
            <person name="Pearson M."/>
            <person name="Priest M."/>
            <person name="Roberts A."/>
            <person name="Saif S."/>
            <person name="Shea T."/>
            <person name="Sisk P."/>
            <person name="Sykes S."/>
            <person name="Wortman J."/>
            <person name="Nusbaum C."/>
            <person name="Birren B."/>
        </authorList>
    </citation>
    <scope>NUCLEOTIDE SEQUENCE [LARGE SCALE GENOMIC DNA]</scope>
    <source>
        <strain evidence="5 6">2_1_59BFAA</strain>
    </source>
</reference>
<feature type="active site" description="Proton donor" evidence="4">
    <location>
        <position position="199"/>
    </location>
</feature>